<evidence type="ECO:0000313" key="2">
    <source>
        <dbReference type="Proteomes" id="UP001362999"/>
    </source>
</evidence>
<dbReference type="EMBL" id="JAWWNJ010000035">
    <property type="protein sequence ID" value="KAK7023815.1"/>
    <property type="molecule type" value="Genomic_DNA"/>
</dbReference>
<comment type="caution">
    <text evidence="1">The sequence shown here is derived from an EMBL/GenBank/DDBJ whole genome shotgun (WGS) entry which is preliminary data.</text>
</comment>
<accession>A0AAW0BCN3</accession>
<dbReference type="Proteomes" id="UP001362999">
    <property type="component" value="Unassembled WGS sequence"/>
</dbReference>
<gene>
    <name evidence="1" type="ORF">R3P38DRAFT_3396274</name>
</gene>
<protein>
    <submittedName>
        <fullName evidence="1">Uncharacterized protein</fullName>
    </submittedName>
</protein>
<proteinExistence type="predicted"/>
<name>A0AAW0BCN3_9AGAR</name>
<sequence>MPQQLLCSPPPFPAALKQFSSPPLPMLPTPYSNSNSLTHGFNAMFPPWRRQTQEHKADMDAMQTKLAQYERFLGLMINVGLHQRVLGDAHAAMRAGVDTDEALVDAIKEAAAIPGNAWSTIISSVTGPRTQDEYKSSLNLTIKTRKELRDVRKIAKFWKNVAQDEGRLDIVTPSVSTISSIHETLPPERQKAVEELMVTRRRLSPESQSKAIELAVAGLPNSASSSSSSLTSTSLASTSADITPSNSAIELHCLSPLASESFKSELASRSSSTRLFKRSLSSKPIRPPLGTIDTNIGLNLSDQRAEARGKRKADSTDENALPHVYTAPVRGRDLVVSSVVPSFSKHSICTNRLGPLGRIEEEREDFLCIDAEDVQVGTELQMQKGQVSRGMAVSQESNWCMVEFPEQDLSFSFCDTTMSSPPKIGQANAATPTKSSRLPKPVLRKLNRMTIPKSTAGHGIDLEVLRAPTPLFIKKRSTDGLATTRLPTSTQGRRLWRT</sequence>
<reference evidence="1 2" key="1">
    <citation type="journal article" date="2024" name="J Genomics">
        <title>Draft genome sequencing and assembly of Favolaschia claudopus CIRM-BRFM 2984 isolated from oak limbs.</title>
        <authorList>
            <person name="Navarro D."/>
            <person name="Drula E."/>
            <person name="Chaduli D."/>
            <person name="Cazenave R."/>
            <person name="Ahrendt S."/>
            <person name="Wang J."/>
            <person name="Lipzen A."/>
            <person name="Daum C."/>
            <person name="Barry K."/>
            <person name="Grigoriev I.V."/>
            <person name="Favel A."/>
            <person name="Rosso M.N."/>
            <person name="Martin F."/>
        </authorList>
    </citation>
    <scope>NUCLEOTIDE SEQUENCE [LARGE SCALE GENOMIC DNA]</scope>
    <source>
        <strain evidence="1 2">CIRM-BRFM 2984</strain>
    </source>
</reference>
<keyword evidence="2" id="KW-1185">Reference proteome</keyword>
<organism evidence="1 2">
    <name type="scientific">Favolaschia claudopus</name>
    <dbReference type="NCBI Taxonomy" id="2862362"/>
    <lineage>
        <taxon>Eukaryota</taxon>
        <taxon>Fungi</taxon>
        <taxon>Dikarya</taxon>
        <taxon>Basidiomycota</taxon>
        <taxon>Agaricomycotina</taxon>
        <taxon>Agaricomycetes</taxon>
        <taxon>Agaricomycetidae</taxon>
        <taxon>Agaricales</taxon>
        <taxon>Marasmiineae</taxon>
        <taxon>Mycenaceae</taxon>
        <taxon>Favolaschia</taxon>
    </lineage>
</organism>
<dbReference type="AlphaFoldDB" id="A0AAW0BCN3"/>
<evidence type="ECO:0000313" key="1">
    <source>
        <dbReference type="EMBL" id="KAK7023815.1"/>
    </source>
</evidence>